<dbReference type="Pfam" id="PF06950">
    <property type="entry name" value="DUF1293"/>
    <property type="match status" value="1"/>
</dbReference>
<dbReference type="RefSeq" id="WP_055453530.1">
    <property type="nucleotide sequence ID" value="NZ_CABLBX010000001.1"/>
</dbReference>
<name>A0AAX2LNL3_VIBFL</name>
<dbReference type="InterPro" id="IPR009712">
    <property type="entry name" value="Vibrio_phage_Vf33_Vpf117"/>
</dbReference>
<proteinExistence type="predicted"/>
<reference evidence="2 4" key="3">
    <citation type="submission" date="2018-06" db="EMBL/GenBank/DDBJ databases">
        <authorList>
            <consortium name="Pathogen Informatics"/>
            <person name="Doyle S."/>
        </authorList>
    </citation>
    <scope>NUCLEOTIDE SEQUENCE [LARGE SCALE GENOMIC DNA]</scope>
    <source>
        <strain evidence="2 4">NCTC11327</strain>
    </source>
</reference>
<dbReference type="GeneID" id="29386561"/>
<dbReference type="Proteomes" id="UP000057088">
    <property type="component" value="Chromosome 2"/>
</dbReference>
<evidence type="ECO:0000313" key="4">
    <source>
        <dbReference type="Proteomes" id="UP000254626"/>
    </source>
</evidence>
<reference evidence="3" key="1">
    <citation type="submission" date="2015-12" db="EMBL/GenBank/DDBJ databases">
        <title>FDA dAtabase for Regulatory Grade micrObial Sequences (FDA-ARGOS): Supporting development and validation of Infectious Disease Dx tests.</title>
        <authorList>
            <person name="Hoffmann M."/>
            <person name="Allard M."/>
            <person name="Evans P."/>
            <person name="Brown E."/>
            <person name="Tallon L.J."/>
            <person name="Sadzewicz L."/>
            <person name="Sengamalay N."/>
            <person name="Ott S."/>
            <person name="Godinez A."/>
            <person name="Nagaraj S."/>
            <person name="Vyas G."/>
            <person name="Aluvathingal J."/>
            <person name="Nadendla S."/>
            <person name="Geyer C."/>
            <person name="Sichtig H."/>
        </authorList>
    </citation>
    <scope>NUCLEOTIDE SEQUENCE [LARGE SCALE GENOMIC DNA]</scope>
    <source>
        <strain evidence="3">ATCC 33809</strain>
    </source>
</reference>
<protein>
    <submittedName>
        <fullName evidence="2">Phage integrase/RstB phage-related integrase</fullName>
    </submittedName>
    <submittedName>
        <fullName evidence="1">VSK-int</fullName>
    </submittedName>
</protein>
<evidence type="ECO:0000313" key="3">
    <source>
        <dbReference type="Proteomes" id="UP000057088"/>
    </source>
</evidence>
<organism evidence="2 4">
    <name type="scientific">Vibrio fluvialis</name>
    <dbReference type="NCBI Taxonomy" id="676"/>
    <lineage>
        <taxon>Bacteria</taxon>
        <taxon>Pseudomonadati</taxon>
        <taxon>Pseudomonadota</taxon>
        <taxon>Gammaproteobacteria</taxon>
        <taxon>Vibrionales</taxon>
        <taxon>Vibrionaceae</taxon>
        <taxon>Vibrio</taxon>
    </lineage>
</organism>
<accession>A0AAX2LNL3</accession>
<gene>
    <name evidence="1" type="ORF">AL536_13560</name>
    <name evidence="2" type="ORF">NCTC11327_01455</name>
</gene>
<evidence type="ECO:0000313" key="1">
    <source>
        <dbReference type="EMBL" id="AMF94492.1"/>
    </source>
</evidence>
<dbReference type="KEGG" id="vfl:AL536_13560"/>
<evidence type="ECO:0000313" key="2">
    <source>
        <dbReference type="EMBL" id="SUP24427.1"/>
    </source>
</evidence>
<sequence length="112" mass="12723">MATITGIAIKTFPKSGTKIAELCVLRPVETVNAEKFEQYGIGFNTDIPYNKQPLRVNLEYAQKLIQSRAFVPNRDYDIKFGSNPEDPLEVVVTDLVPVDEDIKKYFAEQLKK</sequence>
<dbReference type="AlphaFoldDB" id="A0AAX2LNL3"/>
<dbReference type="Proteomes" id="UP000254626">
    <property type="component" value="Unassembled WGS sequence"/>
</dbReference>
<dbReference type="EMBL" id="CP014035">
    <property type="protein sequence ID" value="AMF94492.1"/>
    <property type="molecule type" value="Genomic_DNA"/>
</dbReference>
<keyword evidence="3" id="KW-1185">Reference proteome</keyword>
<dbReference type="EMBL" id="UHIP01000001">
    <property type="protein sequence ID" value="SUP24427.1"/>
    <property type="molecule type" value="Genomic_DNA"/>
</dbReference>
<reference evidence="1" key="2">
    <citation type="submission" date="2018-01" db="EMBL/GenBank/DDBJ databases">
        <title>FDA dAtabase for Regulatory Grade micrObial Sequences (FDA-ARGOS): Supporting development and validation of Infectious Disease Dx tests.</title>
        <authorList>
            <person name="Hoffmann M."/>
            <person name="Allard M."/>
            <person name="Evans P."/>
            <person name="Brown E."/>
            <person name="Tallon L."/>
            <person name="Sadzewicz L."/>
            <person name="Sengamalay N."/>
            <person name="Ott S."/>
            <person name="Godinez A."/>
            <person name="Nagaraj S."/>
            <person name="Vyas G."/>
            <person name="Aluvathingal J."/>
            <person name="Nadendla S."/>
            <person name="Geyer C."/>
            <person name="Sichtig H."/>
        </authorList>
    </citation>
    <scope>NUCLEOTIDE SEQUENCE</scope>
    <source>
        <strain evidence="1">ATCC 33809</strain>
    </source>
</reference>